<reference evidence="2 4" key="2">
    <citation type="submission" date="2023-07" db="EMBL/GenBank/DDBJ databases">
        <title>Sequencing the genomes of 1000 actinobacteria strains.</title>
        <authorList>
            <person name="Klenk H.-P."/>
        </authorList>
    </citation>
    <scope>NUCLEOTIDE SEQUENCE [LARGE SCALE GENOMIC DNA]</scope>
    <source>
        <strain evidence="2 4">DSM 44724</strain>
    </source>
</reference>
<proteinExistence type="predicted"/>
<dbReference type="InterPro" id="IPR009297">
    <property type="entry name" value="DUF952"/>
</dbReference>
<dbReference type="Proteomes" id="UP001145799">
    <property type="component" value="Unassembled WGS sequence"/>
</dbReference>
<dbReference type="PANTHER" id="PTHR34129">
    <property type="entry name" value="BLR1139 PROTEIN"/>
    <property type="match status" value="1"/>
</dbReference>
<dbReference type="RefSeq" id="WP_270120774.1">
    <property type="nucleotide sequence ID" value="NZ_BAAAOM010000004.1"/>
</dbReference>
<dbReference type="Pfam" id="PF06108">
    <property type="entry name" value="DUF952"/>
    <property type="match status" value="1"/>
</dbReference>
<dbReference type="Proteomes" id="UP001183604">
    <property type="component" value="Unassembled WGS sequence"/>
</dbReference>
<dbReference type="PANTHER" id="PTHR34129:SF1">
    <property type="entry name" value="DUF952 DOMAIN-CONTAINING PROTEIN"/>
    <property type="match status" value="1"/>
</dbReference>
<organism evidence="1 3">
    <name type="scientific">Glycomyces lechevalierae</name>
    <dbReference type="NCBI Taxonomy" id="256034"/>
    <lineage>
        <taxon>Bacteria</taxon>
        <taxon>Bacillati</taxon>
        <taxon>Actinomycetota</taxon>
        <taxon>Actinomycetes</taxon>
        <taxon>Glycomycetales</taxon>
        <taxon>Glycomycetaceae</taxon>
        <taxon>Glycomyces</taxon>
    </lineage>
</organism>
<sequence>MTELLHLTEPDLWEAARAAGMYEGSTRGKTLAEEGFIHCSLPDQLEDVAAFVYDDHPGPLVVLVIDADLVDVPIRYEAPAPGAPEYPHLYGPLKTSAVVEVRPWPAE</sequence>
<dbReference type="SUPFAM" id="SSF56399">
    <property type="entry name" value="ADP-ribosylation"/>
    <property type="match status" value="1"/>
</dbReference>
<evidence type="ECO:0000313" key="4">
    <source>
        <dbReference type="Proteomes" id="UP001183604"/>
    </source>
</evidence>
<accession>A0A9X3PI13</accession>
<dbReference type="AlphaFoldDB" id="A0A9X3PI13"/>
<dbReference type="Gene3D" id="3.20.170.20">
    <property type="entry name" value="Protein of unknown function DUF952"/>
    <property type="match status" value="1"/>
</dbReference>
<protein>
    <submittedName>
        <fullName evidence="1">DUF952 domain-containing protein</fullName>
    </submittedName>
    <submittedName>
        <fullName evidence="2">Uncharacterized protein (DUF952 family)</fullName>
    </submittedName>
</protein>
<evidence type="ECO:0000313" key="2">
    <source>
        <dbReference type="EMBL" id="MDR7339234.1"/>
    </source>
</evidence>
<dbReference type="EMBL" id="JAVDYD010000001">
    <property type="protein sequence ID" value="MDR7339234.1"/>
    <property type="molecule type" value="Genomic_DNA"/>
</dbReference>
<gene>
    <name evidence="2" type="ORF">J2S69_002953</name>
    <name evidence="1" type="ORF">O2L01_05000</name>
</gene>
<dbReference type="EMBL" id="JAPZVQ010000002">
    <property type="protein sequence ID" value="MDA1384334.1"/>
    <property type="molecule type" value="Genomic_DNA"/>
</dbReference>
<keyword evidence="4" id="KW-1185">Reference proteome</keyword>
<reference evidence="1" key="1">
    <citation type="submission" date="2022-12" db="EMBL/GenBank/DDBJ databases">
        <title>Gycomyces niveus sp.nov., a novel actinomycete isolated from soil in Shouguang.</title>
        <authorList>
            <person name="Yang X."/>
        </authorList>
    </citation>
    <scope>NUCLEOTIDE SEQUENCE</scope>
    <source>
        <strain evidence="1">DSM 44724</strain>
    </source>
</reference>
<name>A0A9X3PI13_9ACTN</name>
<evidence type="ECO:0000313" key="1">
    <source>
        <dbReference type="EMBL" id="MDA1384334.1"/>
    </source>
</evidence>
<comment type="caution">
    <text evidence="1">The sequence shown here is derived from an EMBL/GenBank/DDBJ whole genome shotgun (WGS) entry which is preliminary data.</text>
</comment>
<evidence type="ECO:0000313" key="3">
    <source>
        <dbReference type="Proteomes" id="UP001145799"/>
    </source>
</evidence>